<reference evidence="1" key="1">
    <citation type="submission" date="2021-05" db="EMBL/GenBank/DDBJ databases">
        <authorList>
            <person name="Khan N."/>
        </authorList>
    </citation>
    <scope>NUCLEOTIDE SEQUENCE</scope>
</reference>
<dbReference type="Proteomes" id="UP000693738">
    <property type="component" value="Unassembled WGS sequence"/>
</dbReference>
<proteinExistence type="predicted"/>
<gene>
    <name evidence="1" type="ORF">FEQUK3_LOCUS8420</name>
</gene>
<evidence type="ECO:0000313" key="2">
    <source>
        <dbReference type="Proteomes" id="UP000693738"/>
    </source>
</evidence>
<dbReference type="EMBL" id="CAJSTJ010000151">
    <property type="protein sequence ID" value="CAG7562673.1"/>
    <property type="molecule type" value="Genomic_DNA"/>
</dbReference>
<sequence length="190" mass="21159">MDTLYALARDVVPNILAIGPAELNALRAPHELNKAESRGDIPTSDVFPKLTPPKIDRMADLDDAHISVRFKHGIHTFYLFVDALAPMSEVTTELINVITDRYPQGLTTRIEPPKNTPVDENSKIVFGALKIPNDLSSGWVKLKTGNGEHSPTKLGLKNNSLIAFAVVRDEDDDPGFDIEWPREDEDIYEE</sequence>
<accession>A0A8J2NF59</accession>
<name>A0A8J2NF59_FUSEQ</name>
<protein>
    <submittedName>
        <fullName evidence="1">Uncharacterized protein</fullName>
    </submittedName>
</protein>
<organism evidence="1 2">
    <name type="scientific">Fusarium equiseti</name>
    <name type="common">Fusarium scirpi</name>
    <dbReference type="NCBI Taxonomy" id="61235"/>
    <lineage>
        <taxon>Eukaryota</taxon>
        <taxon>Fungi</taxon>
        <taxon>Dikarya</taxon>
        <taxon>Ascomycota</taxon>
        <taxon>Pezizomycotina</taxon>
        <taxon>Sordariomycetes</taxon>
        <taxon>Hypocreomycetidae</taxon>
        <taxon>Hypocreales</taxon>
        <taxon>Nectriaceae</taxon>
        <taxon>Fusarium</taxon>
        <taxon>Fusarium incarnatum-equiseti species complex</taxon>
    </lineage>
</organism>
<evidence type="ECO:0000313" key="1">
    <source>
        <dbReference type="EMBL" id="CAG7562673.1"/>
    </source>
</evidence>
<dbReference type="AlphaFoldDB" id="A0A8J2NF59"/>
<comment type="caution">
    <text evidence="1">The sequence shown here is derived from an EMBL/GenBank/DDBJ whole genome shotgun (WGS) entry which is preliminary data.</text>
</comment>